<protein>
    <submittedName>
        <fullName evidence="1">Uncharacterized protein</fullName>
    </submittedName>
</protein>
<reference evidence="1" key="1">
    <citation type="submission" date="2021-09" db="EMBL/GenBank/DDBJ databases">
        <title>The genome of Mauremys mutica provides insights into the evolution of semi-aquatic lifestyle.</title>
        <authorList>
            <person name="Gong S."/>
            <person name="Gao Y."/>
        </authorList>
    </citation>
    <scope>NUCLEOTIDE SEQUENCE</scope>
    <source>
        <strain evidence="1">MM-2020</strain>
        <tissue evidence="1">Muscle</tissue>
    </source>
</reference>
<evidence type="ECO:0000313" key="1">
    <source>
        <dbReference type="EMBL" id="KAH1177751.1"/>
    </source>
</evidence>
<gene>
    <name evidence="1" type="ORF">KIL84_011453</name>
</gene>
<accession>A0A9D4B2C0</accession>
<organism evidence="1 2">
    <name type="scientific">Mauremys mutica</name>
    <name type="common">yellowpond turtle</name>
    <dbReference type="NCBI Taxonomy" id="74926"/>
    <lineage>
        <taxon>Eukaryota</taxon>
        <taxon>Metazoa</taxon>
        <taxon>Chordata</taxon>
        <taxon>Craniata</taxon>
        <taxon>Vertebrata</taxon>
        <taxon>Euteleostomi</taxon>
        <taxon>Archelosauria</taxon>
        <taxon>Testudinata</taxon>
        <taxon>Testudines</taxon>
        <taxon>Cryptodira</taxon>
        <taxon>Durocryptodira</taxon>
        <taxon>Testudinoidea</taxon>
        <taxon>Geoemydidae</taxon>
        <taxon>Geoemydinae</taxon>
        <taxon>Mauremys</taxon>
    </lineage>
</organism>
<keyword evidence="2" id="KW-1185">Reference proteome</keyword>
<dbReference type="EMBL" id="JAHDVG010000474">
    <property type="protein sequence ID" value="KAH1177751.1"/>
    <property type="molecule type" value="Genomic_DNA"/>
</dbReference>
<proteinExistence type="predicted"/>
<sequence length="112" mass="12882">MWFLLLSCSVDLKGKVLVFKSFQRGSGDASRNEKWLRGNGRTRIQKLIWVTVNGTWVKQDGKKQQNRVNCQKLEQTLSICVRKTGTWSSVAVFPDASLFFFLVLEETQRKAI</sequence>
<name>A0A9D4B2C0_9SAUR</name>
<comment type="caution">
    <text evidence="1">The sequence shown here is derived from an EMBL/GenBank/DDBJ whole genome shotgun (WGS) entry which is preliminary data.</text>
</comment>
<dbReference type="Proteomes" id="UP000827986">
    <property type="component" value="Unassembled WGS sequence"/>
</dbReference>
<dbReference type="AlphaFoldDB" id="A0A9D4B2C0"/>
<evidence type="ECO:0000313" key="2">
    <source>
        <dbReference type="Proteomes" id="UP000827986"/>
    </source>
</evidence>